<name>A0ABU8S598_9SPHN</name>
<reference evidence="2 3" key="1">
    <citation type="submission" date="2024-03" db="EMBL/GenBank/DDBJ databases">
        <authorList>
            <person name="Jo J.-H."/>
        </authorList>
    </citation>
    <scope>NUCLEOTIDE SEQUENCE [LARGE SCALE GENOMIC DNA]</scope>
    <source>
        <strain evidence="2 3">AS3R-12</strain>
    </source>
</reference>
<comment type="caution">
    <text evidence="2">The sequence shown here is derived from an EMBL/GenBank/DDBJ whole genome shotgun (WGS) entry which is preliminary data.</text>
</comment>
<organism evidence="2 3">
    <name type="scientific">Novosphingobium aquae</name>
    <dbReference type="NCBI Taxonomy" id="3133435"/>
    <lineage>
        <taxon>Bacteria</taxon>
        <taxon>Pseudomonadati</taxon>
        <taxon>Pseudomonadota</taxon>
        <taxon>Alphaproteobacteria</taxon>
        <taxon>Sphingomonadales</taxon>
        <taxon>Sphingomonadaceae</taxon>
        <taxon>Novosphingobium</taxon>
    </lineage>
</organism>
<dbReference type="InterPro" id="IPR027417">
    <property type="entry name" value="P-loop_NTPase"/>
</dbReference>
<evidence type="ECO:0000313" key="3">
    <source>
        <dbReference type="Proteomes" id="UP001379235"/>
    </source>
</evidence>
<protein>
    <submittedName>
        <fullName evidence="2">DNA polymerase III subunit delta</fullName>
    </submittedName>
</protein>
<feature type="region of interest" description="Disordered" evidence="1">
    <location>
        <begin position="51"/>
        <end position="88"/>
    </location>
</feature>
<dbReference type="InterPro" id="IPR050238">
    <property type="entry name" value="DNA_Rep/Repair_Clamp_Loader"/>
</dbReference>
<proteinExistence type="predicted"/>
<dbReference type="Proteomes" id="UP001379235">
    <property type="component" value="Unassembled WGS sequence"/>
</dbReference>
<evidence type="ECO:0000313" key="2">
    <source>
        <dbReference type="EMBL" id="MEJ6009029.1"/>
    </source>
</evidence>
<feature type="compositionally biased region" description="Basic and acidic residues" evidence="1">
    <location>
        <begin position="69"/>
        <end position="88"/>
    </location>
</feature>
<accession>A0ABU8S598</accession>
<dbReference type="SUPFAM" id="SSF52540">
    <property type="entry name" value="P-loop containing nucleoside triphosphate hydrolases"/>
    <property type="match status" value="1"/>
</dbReference>
<evidence type="ECO:0000256" key="1">
    <source>
        <dbReference type="SAM" id="MobiDB-lite"/>
    </source>
</evidence>
<dbReference type="RefSeq" id="WP_339964767.1">
    <property type="nucleotide sequence ID" value="NZ_JBBHJY010000001.1"/>
</dbReference>
<dbReference type="Pfam" id="PF13177">
    <property type="entry name" value="DNA_pol3_delta2"/>
    <property type="match status" value="1"/>
</dbReference>
<gene>
    <name evidence="2" type="ORF">WG900_03740</name>
</gene>
<sequence length="319" mass="34511">MTLVGHEEAWREWRRAMAGDRMHHAWMLVGPKGTGKGLFARAAAAELVAQEGVSQPSWDHHPDILIPEHPPEKGEEKKAEAGDPDVKRKRSIPVEEVRALQRRLTTRPTLASRRAVIFDPADDLERAASNALLKSLEEPPAGTFFLLVTHRPARLLPTIRSRCRVLRFPAISDADMERILALEAPEADAATRSAAIAAAGGSPGAALGFVDQDLAPLHRIMGRLVQEGDEHFALRGEFSALIGARPDRERQLATLDLARAVLTGMLRVASPAQQSRVIAAHAELSSLTALVPTHNFDAGLLAMEIGGLLASAAMPRETA</sequence>
<dbReference type="PANTHER" id="PTHR11669">
    <property type="entry name" value="REPLICATION FACTOR C / DNA POLYMERASE III GAMMA-TAU SUBUNIT"/>
    <property type="match status" value="1"/>
</dbReference>
<keyword evidence="3" id="KW-1185">Reference proteome</keyword>
<dbReference type="PANTHER" id="PTHR11669:SF8">
    <property type="entry name" value="DNA POLYMERASE III SUBUNIT DELTA"/>
    <property type="match status" value="1"/>
</dbReference>
<dbReference type="Gene3D" id="3.40.50.300">
    <property type="entry name" value="P-loop containing nucleotide triphosphate hydrolases"/>
    <property type="match status" value="1"/>
</dbReference>
<dbReference type="EMBL" id="JBBHJY010000001">
    <property type="protein sequence ID" value="MEJ6009029.1"/>
    <property type="molecule type" value="Genomic_DNA"/>
</dbReference>